<reference evidence="10 11" key="1">
    <citation type="journal article" date="2011" name="J. Bacteriol.">
        <title>Genome sequence of the ethanol-producing Zymomonas mobilis subsp. mobilis lectotype strain ATCC 10988.</title>
        <authorList>
            <person name="Pappas K.M."/>
            <person name="Kouvelis V.N."/>
            <person name="Saunders E."/>
            <person name="Brettin T.S."/>
            <person name="Bruce D."/>
            <person name="Detter C."/>
            <person name="Balakireva M."/>
            <person name="Han C.S."/>
            <person name="Savvakis G."/>
            <person name="Kyrpides N.C."/>
            <person name="Typas M.A."/>
        </authorList>
    </citation>
    <scope>NUCLEOTIDE SEQUENCE [LARGE SCALE GENOMIC DNA]</scope>
    <source>
        <strain evidence="11">ATCC 10988 / DSM 424 / CCUG 17860 / LMG 404 / NCIMB 8938 / NRRL B-806 / ZM1</strain>
    </source>
</reference>
<comment type="subunit">
    <text evidence="8">Homopolymer.</text>
</comment>
<protein>
    <recommendedName>
        <fullName evidence="8">GTP cyclohydrolase 1</fullName>
        <ecNumber evidence="8">3.5.4.16</ecNumber>
    </recommendedName>
    <alternativeName>
        <fullName evidence="8">GTP cyclohydrolase I</fullName>
        <shortName evidence="8">GTP-CH-I</shortName>
    </alternativeName>
</protein>
<dbReference type="Proteomes" id="UP000001494">
    <property type="component" value="Chromosome"/>
</dbReference>
<dbReference type="NCBIfam" id="TIGR00063">
    <property type="entry name" value="folE"/>
    <property type="match status" value="1"/>
</dbReference>
<feature type="binding site" evidence="8">
    <location>
        <position position="163"/>
    </location>
    <ligand>
        <name>Zn(2+)</name>
        <dbReference type="ChEBI" id="CHEBI:29105"/>
    </ligand>
</feature>
<evidence type="ECO:0000313" key="10">
    <source>
        <dbReference type="EMBL" id="AEH61959.1"/>
    </source>
</evidence>
<keyword evidence="8" id="KW-0547">Nucleotide-binding</keyword>
<dbReference type="PROSITE" id="PS00859">
    <property type="entry name" value="GTP_CYCLOHYDROL_1_1"/>
    <property type="match status" value="1"/>
</dbReference>
<sequence>MEEIQDLAVMRPDQVNVPEEIQEAIRSLIRWAGDDPDREGLIDTPKRVAKAWKYYCRGYREDPENHLKTVFEEVGGYDDIVLLKDIPFYSHCEHHMAPIMGHAHIAYLPDKKVVGLSKLARVLKGYAHRLQIQERLTAQVADCIWNNLRPRGVAVVISAVHSCMAARGVETPNVQTVTKTLRGIYSEDPEQAKMILNLMGV</sequence>
<feature type="domain" description="GTP cyclohydrolase I" evidence="9">
    <location>
        <begin position="21"/>
        <end position="198"/>
    </location>
</feature>
<comment type="similarity">
    <text evidence="3 8">Belongs to the GTP cyclohydrolase I family.</text>
</comment>
<dbReference type="NCBIfam" id="NF006826">
    <property type="entry name" value="PRK09347.1-3"/>
    <property type="match status" value="1"/>
</dbReference>
<evidence type="ECO:0000259" key="9">
    <source>
        <dbReference type="Pfam" id="PF01227"/>
    </source>
</evidence>
<keyword evidence="8" id="KW-0862">Zinc</keyword>
<keyword evidence="6 8" id="KW-0378">Hydrolase</keyword>
<feature type="binding site" evidence="8">
    <location>
        <position position="92"/>
    </location>
    <ligand>
        <name>Zn(2+)</name>
        <dbReference type="ChEBI" id="CHEBI:29105"/>
    </ligand>
</feature>
<dbReference type="GO" id="GO:0006729">
    <property type="term" value="P:tetrahydrobiopterin biosynthetic process"/>
    <property type="evidence" value="ECO:0007669"/>
    <property type="project" value="TreeGrafter"/>
</dbReference>
<accession>A0A0H3G4C8</accession>
<evidence type="ECO:0000256" key="1">
    <source>
        <dbReference type="ARBA" id="ARBA00001052"/>
    </source>
</evidence>
<dbReference type="KEGG" id="zmm:Zmob_0106"/>
<dbReference type="PANTHER" id="PTHR11109">
    <property type="entry name" value="GTP CYCLOHYDROLASE I"/>
    <property type="match status" value="1"/>
</dbReference>
<dbReference type="Pfam" id="PF01227">
    <property type="entry name" value="GTP_cyclohydroI"/>
    <property type="match status" value="1"/>
</dbReference>
<dbReference type="Gene3D" id="1.10.286.10">
    <property type="match status" value="1"/>
</dbReference>
<dbReference type="PROSITE" id="PS00860">
    <property type="entry name" value="GTP_CYCLOHYDROL_1_2"/>
    <property type="match status" value="1"/>
</dbReference>
<dbReference type="EC" id="3.5.4.16" evidence="8"/>
<dbReference type="GO" id="GO:0005525">
    <property type="term" value="F:GTP binding"/>
    <property type="evidence" value="ECO:0007669"/>
    <property type="project" value="UniProtKB-KW"/>
</dbReference>
<dbReference type="GO" id="GO:0008270">
    <property type="term" value="F:zinc ion binding"/>
    <property type="evidence" value="ECO:0007669"/>
    <property type="project" value="UniProtKB-UniRule"/>
</dbReference>
<dbReference type="InterPro" id="IPR018234">
    <property type="entry name" value="GTP_CycHdrlase_I_CS"/>
</dbReference>
<dbReference type="GeneID" id="79903651"/>
<dbReference type="GO" id="GO:0006730">
    <property type="term" value="P:one-carbon metabolic process"/>
    <property type="evidence" value="ECO:0007669"/>
    <property type="project" value="UniProtKB-UniRule"/>
</dbReference>
<organism evidence="10 11">
    <name type="scientific">Zymomonas mobilis subsp. mobilis (strain ATCC 10988 / DSM 424 / LMG 404 / NCIMB 8938 / NRRL B-806 / ZM1)</name>
    <dbReference type="NCBI Taxonomy" id="555217"/>
    <lineage>
        <taxon>Bacteria</taxon>
        <taxon>Pseudomonadati</taxon>
        <taxon>Pseudomonadota</taxon>
        <taxon>Alphaproteobacteria</taxon>
        <taxon>Sphingomonadales</taxon>
        <taxon>Zymomonadaceae</taxon>
        <taxon>Zymomonas</taxon>
    </lineage>
</organism>
<dbReference type="HOGENOM" id="CLU_049768_3_1_5"/>
<dbReference type="PANTHER" id="PTHR11109:SF7">
    <property type="entry name" value="GTP CYCLOHYDROLASE 1"/>
    <property type="match status" value="1"/>
</dbReference>
<dbReference type="GO" id="GO:0046654">
    <property type="term" value="P:tetrahydrofolate biosynthetic process"/>
    <property type="evidence" value="ECO:0007669"/>
    <property type="project" value="UniProtKB-UniRule"/>
</dbReference>
<evidence type="ECO:0000313" key="11">
    <source>
        <dbReference type="Proteomes" id="UP000001494"/>
    </source>
</evidence>
<dbReference type="EMBL" id="CP002850">
    <property type="protein sequence ID" value="AEH61959.1"/>
    <property type="molecule type" value="Genomic_DNA"/>
</dbReference>
<dbReference type="OrthoDB" id="9801207at2"/>
<dbReference type="UniPathway" id="UPA00848">
    <property type="reaction ID" value="UER00151"/>
</dbReference>
<evidence type="ECO:0000256" key="7">
    <source>
        <dbReference type="ARBA" id="ARBA00023134"/>
    </source>
</evidence>
<dbReference type="InterPro" id="IPR043133">
    <property type="entry name" value="GTP-CH-I_C/QueF"/>
</dbReference>
<dbReference type="FunFam" id="1.10.286.10:FF:000001">
    <property type="entry name" value="GTP cyclohydrolase 1"/>
    <property type="match status" value="1"/>
</dbReference>
<evidence type="ECO:0000256" key="5">
    <source>
        <dbReference type="ARBA" id="ARBA00022563"/>
    </source>
</evidence>
<keyword evidence="8" id="KW-0479">Metal-binding</keyword>
<dbReference type="InterPro" id="IPR020602">
    <property type="entry name" value="GTP_CycHdrlase_I_dom"/>
</dbReference>
<keyword evidence="7 8" id="KW-0342">GTP-binding</keyword>
<comment type="pathway">
    <text evidence="2 8">Cofactor biosynthesis; 7,8-dihydroneopterin triphosphate biosynthesis; 7,8-dihydroneopterin triphosphate from GTP: step 1/1.</text>
</comment>
<dbReference type="GO" id="GO:0005737">
    <property type="term" value="C:cytoplasm"/>
    <property type="evidence" value="ECO:0007669"/>
    <property type="project" value="TreeGrafter"/>
</dbReference>
<evidence type="ECO:0000256" key="8">
    <source>
        <dbReference type="HAMAP-Rule" id="MF_00223"/>
    </source>
</evidence>
<dbReference type="HAMAP" id="MF_00223">
    <property type="entry name" value="FolE"/>
    <property type="match status" value="1"/>
</dbReference>
<dbReference type="FunFam" id="3.30.1130.10:FF:000001">
    <property type="entry name" value="GTP cyclohydrolase 1"/>
    <property type="match status" value="1"/>
</dbReference>
<comment type="catalytic activity">
    <reaction evidence="1 8">
        <text>GTP + H2O = 7,8-dihydroneopterin 3'-triphosphate + formate + H(+)</text>
        <dbReference type="Rhea" id="RHEA:17473"/>
        <dbReference type="ChEBI" id="CHEBI:15377"/>
        <dbReference type="ChEBI" id="CHEBI:15378"/>
        <dbReference type="ChEBI" id="CHEBI:15740"/>
        <dbReference type="ChEBI" id="CHEBI:37565"/>
        <dbReference type="ChEBI" id="CHEBI:58462"/>
        <dbReference type="EC" id="3.5.4.16"/>
    </reaction>
</comment>
<dbReference type="NCBIfam" id="NF006825">
    <property type="entry name" value="PRK09347.1-2"/>
    <property type="match status" value="1"/>
</dbReference>
<dbReference type="AlphaFoldDB" id="A0A0H3G4C8"/>
<dbReference type="RefSeq" id="WP_011241046.1">
    <property type="nucleotide sequence ID" value="NC_017262.1"/>
</dbReference>
<dbReference type="eggNOG" id="COG0302">
    <property type="taxonomic scope" value="Bacteria"/>
</dbReference>
<keyword evidence="5 8" id="KW-0554">One-carbon metabolism</keyword>
<proteinExistence type="inferred from homology"/>
<dbReference type="GO" id="GO:0003934">
    <property type="term" value="F:GTP cyclohydrolase I activity"/>
    <property type="evidence" value="ECO:0007669"/>
    <property type="project" value="UniProtKB-UniRule"/>
</dbReference>
<dbReference type="InterPro" id="IPR043134">
    <property type="entry name" value="GTP-CH-I_N"/>
</dbReference>
<evidence type="ECO:0000256" key="6">
    <source>
        <dbReference type="ARBA" id="ARBA00022801"/>
    </source>
</evidence>
<name>A0A0H3G4C8_ZYMMA</name>
<dbReference type="InterPro" id="IPR001474">
    <property type="entry name" value="GTP_CycHdrlase_I"/>
</dbReference>
<dbReference type="SUPFAM" id="SSF55620">
    <property type="entry name" value="Tetrahydrobiopterin biosynthesis enzymes-like"/>
    <property type="match status" value="1"/>
</dbReference>
<comment type="subunit">
    <text evidence="4">Toroid-shaped homodecamer, composed of two pentamers of five dimers.</text>
</comment>
<feature type="binding site" evidence="8">
    <location>
        <position position="95"/>
    </location>
    <ligand>
        <name>Zn(2+)</name>
        <dbReference type="ChEBI" id="CHEBI:29105"/>
    </ligand>
</feature>
<evidence type="ECO:0000256" key="3">
    <source>
        <dbReference type="ARBA" id="ARBA00008085"/>
    </source>
</evidence>
<evidence type="ECO:0000256" key="2">
    <source>
        <dbReference type="ARBA" id="ARBA00005080"/>
    </source>
</evidence>
<gene>
    <name evidence="8" type="primary">folE</name>
    <name evidence="10" type="ordered locus">Zmob_0106</name>
</gene>
<evidence type="ECO:0000256" key="4">
    <source>
        <dbReference type="ARBA" id="ARBA00011857"/>
    </source>
</evidence>
<dbReference type="Gene3D" id="3.30.1130.10">
    <property type="match status" value="1"/>
</dbReference>